<name>A0A5C3QYT6_9AGAR</name>
<organism evidence="1 2">
    <name type="scientific">Pterulicium gracile</name>
    <dbReference type="NCBI Taxonomy" id="1884261"/>
    <lineage>
        <taxon>Eukaryota</taxon>
        <taxon>Fungi</taxon>
        <taxon>Dikarya</taxon>
        <taxon>Basidiomycota</taxon>
        <taxon>Agaricomycotina</taxon>
        <taxon>Agaricomycetes</taxon>
        <taxon>Agaricomycetidae</taxon>
        <taxon>Agaricales</taxon>
        <taxon>Pleurotineae</taxon>
        <taxon>Pterulaceae</taxon>
        <taxon>Pterulicium</taxon>
    </lineage>
</organism>
<dbReference type="EMBL" id="ML178814">
    <property type="protein sequence ID" value="TFL07185.1"/>
    <property type="molecule type" value="Genomic_DNA"/>
</dbReference>
<proteinExistence type="predicted"/>
<evidence type="ECO:0000313" key="1">
    <source>
        <dbReference type="EMBL" id="TFL07185.1"/>
    </source>
</evidence>
<keyword evidence="2" id="KW-1185">Reference proteome</keyword>
<accession>A0A5C3QYT6</accession>
<sequence>MQWKATTSKLGGRGRFGGRFTSHGWASRLALIHSAACSAADCPSKPELRRYERLVSLGSRFKDKSRLLIDKVMRFDASLLWQLAKNSMGLTLARCNYFFPSRWTSSSINLLSVGTMC</sequence>
<dbReference type="Proteomes" id="UP000305067">
    <property type="component" value="Unassembled WGS sequence"/>
</dbReference>
<dbReference type="AlphaFoldDB" id="A0A5C3QYT6"/>
<evidence type="ECO:0000313" key="2">
    <source>
        <dbReference type="Proteomes" id="UP000305067"/>
    </source>
</evidence>
<protein>
    <submittedName>
        <fullName evidence="1">Uncharacterized protein</fullName>
    </submittedName>
</protein>
<gene>
    <name evidence="1" type="ORF">BDV98DRAFT_557414</name>
</gene>
<reference evidence="1 2" key="1">
    <citation type="journal article" date="2019" name="Nat. Ecol. Evol.">
        <title>Megaphylogeny resolves global patterns of mushroom evolution.</title>
        <authorList>
            <person name="Varga T."/>
            <person name="Krizsan K."/>
            <person name="Foldi C."/>
            <person name="Dima B."/>
            <person name="Sanchez-Garcia M."/>
            <person name="Sanchez-Ramirez S."/>
            <person name="Szollosi G.J."/>
            <person name="Szarkandi J.G."/>
            <person name="Papp V."/>
            <person name="Albert L."/>
            <person name="Andreopoulos W."/>
            <person name="Angelini C."/>
            <person name="Antonin V."/>
            <person name="Barry K.W."/>
            <person name="Bougher N.L."/>
            <person name="Buchanan P."/>
            <person name="Buyck B."/>
            <person name="Bense V."/>
            <person name="Catcheside P."/>
            <person name="Chovatia M."/>
            <person name="Cooper J."/>
            <person name="Damon W."/>
            <person name="Desjardin D."/>
            <person name="Finy P."/>
            <person name="Geml J."/>
            <person name="Haridas S."/>
            <person name="Hughes K."/>
            <person name="Justo A."/>
            <person name="Karasinski D."/>
            <person name="Kautmanova I."/>
            <person name="Kiss B."/>
            <person name="Kocsube S."/>
            <person name="Kotiranta H."/>
            <person name="LaButti K.M."/>
            <person name="Lechner B.E."/>
            <person name="Liimatainen K."/>
            <person name="Lipzen A."/>
            <person name="Lukacs Z."/>
            <person name="Mihaltcheva S."/>
            <person name="Morgado L.N."/>
            <person name="Niskanen T."/>
            <person name="Noordeloos M.E."/>
            <person name="Ohm R.A."/>
            <person name="Ortiz-Santana B."/>
            <person name="Ovrebo C."/>
            <person name="Racz N."/>
            <person name="Riley R."/>
            <person name="Savchenko A."/>
            <person name="Shiryaev A."/>
            <person name="Soop K."/>
            <person name="Spirin V."/>
            <person name="Szebenyi C."/>
            <person name="Tomsovsky M."/>
            <person name="Tulloss R.E."/>
            <person name="Uehling J."/>
            <person name="Grigoriev I.V."/>
            <person name="Vagvolgyi C."/>
            <person name="Papp T."/>
            <person name="Martin F.M."/>
            <person name="Miettinen O."/>
            <person name="Hibbett D.S."/>
            <person name="Nagy L.G."/>
        </authorList>
    </citation>
    <scope>NUCLEOTIDE SEQUENCE [LARGE SCALE GENOMIC DNA]</scope>
    <source>
        <strain evidence="1 2">CBS 309.79</strain>
    </source>
</reference>